<reference evidence="3" key="1">
    <citation type="submission" date="2020-05" db="EMBL/GenBank/DDBJ databases">
        <title>Frigoriglobus tundricola gen. nov., sp. nov., a psychrotolerant cellulolytic planctomycete of the family Gemmataceae with two divergent copies of 16S rRNA gene.</title>
        <authorList>
            <person name="Kulichevskaya I.S."/>
            <person name="Ivanova A.A."/>
            <person name="Naumoff D.G."/>
            <person name="Beletsky A.V."/>
            <person name="Rijpstra W.I.C."/>
            <person name="Sinninghe Damste J.S."/>
            <person name="Mardanov A.V."/>
            <person name="Ravin N.V."/>
            <person name="Dedysh S.N."/>
        </authorList>
    </citation>
    <scope>NUCLEOTIDE SEQUENCE [LARGE SCALE GENOMIC DNA]</scope>
    <source>
        <strain evidence="3">PL17</strain>
    </source>
</reference>
<feature type="compositionally biased region" description="Basic residues" evidence="1">
    <location>
        <begin position="27"/>
        <end position="37"/>
    </location>
</feature>
<evidence type="ECO:0000313" key="2">
    <source>
        <dbReference type="EMBL" id="QJW92769.1"/>
    </source>
</evidence>
<protein>
    <submittedName>
        <fullName evidence="2">Uncharacterized protein</fullName>
    </submittedName>
</protein>
<accession>A0A6M5YFI4</accession>
<keyword evidence="3" id="KW-1185">Reference proteome</keyword>
<sequence>MSPAHSGTTTAPKRSAELRRHGPHSDPRKRRARHERPRTRYEKTCTAAD</sequence>
<feature type="compositionally biased region" description="Polar residues" evidence="1">
    <location>
        <begin position="1"/>
        <end position="12"/>
    </location>
</feature>
<proteinExistence type="predicted"/>
<dbReference type="Proteomes" id="UP000503447">
    <property type="component" value="Chromosome"/>
</dbReference>
<dbReference type="KEGG" id="ftj:FTUN_0266"/>
<gene>
    <name evidence="2" type="ORF">FTUN_0266</name>
</gene>
<name>A0A6M5YFI4_9BACT</name>
<feature type="compositionally biased region" description="Basic and acidic residues" evidence="1">
    <location>
        <begin position="14"/>
        <end position="26"/>
    </location>
</feature>
<feature type="region of interest" description="Disordered" evidence="1">
    <location>
        <begin position="1"/>
        <end position="49"/>
    </location>
</feature>
<evidence type="ECO:0000256" key="1">
    <source>
        <dbReference type="SAM" id="MobiDB-lite"/>
    </source>
</evidence>
<organism evidence="2 3">
    <name type="scientific">Frigoriglobus tundricola</name>
    <dbReference type="NCBI Taxonomy" id="2774151"/>
    <lineage>
        <taxon>Bacteria</taxon>
        <taxon>Pseudomonadati</taxon>
        <taxon>Planctomycetota</taxon>
        <taxon>Planctomycetia</taxon>
        <taxon>Gemmatales</taxon>
        <taxon>Gemmataceae</taxon>
        <taxon>Frigoriglobus</taxon>
    </lineage>
</organism>
<evidence type="ECO:0000313" key="3">
    <source>
        <dbReference type="Proteomes" id="UP000503447"/>
    </source>
</evidence>
<dbReference type="EMBL" id="CP053452">
    <property type="protein sequence ID" value="QJW92769.1"/>
    <property type="molecule type" value="Genomic_DNA"/>
</dbReference>
<dbReference type="AlphaFoldDB" id="A0A6M5YFI4"/>